<evidence type="ECO:0000256" key="5">
    <source>
        <dbReference type="ARBA" id="ARBA00023015"/>
    </source>
</evidence>
<gene>
    <name evidence="8" type="primary">flgM</name>
    <name evidence="8" type="ORF">PRVXH_000489</name>
</gene>
<feature type="domain" description="Anti-sigma-28 factor FlgM C-terminal" evidence="7">
    <location>
        <begin position="36"/>
        <end position="87"/>
    </location>
</feature>
<keyword evidence="5" id="KW-0805">Transcription regulation</keyword>
<dbReference type="AlphaFoldDB" id="A0AAU8HUT1"/>
<evidence type="ECO:0000313" key="8">
    <source>
        <dbReference type="EMBL" id="XCI29180.1"/>
    </source>
</evidence>
<keyword evidence="3" id="KW-0678">Repressor</keyword>
<reference evidence="8" key="1">
    <citation type="journal article" date="2018" name="Antonie Van Leeuwenhoek">
        <title>Proteinivorax hydrogeniformans sp. nov., an anaerobic, haloalkaliphilic bacterium fermenting proteinaceous compounds with high hydrogen production.</title>
        <authorList>
            <person name="Boltyanskaya Y."/>
            <person name="Detkova E."/>
            <person name="Pimenov N."/>
            <person name="Kevbrin V."/>
        </authorList>
    </citation>
    <scope>NUCLEOTIDE SEQUENCE</scope>
    <source>
        <strain evidence="8">Z-710</strain>
    </source>
</reference>
<dbReference type="SUPFAM" id="SSF101498">
    <property type="entry name" value="Anti-sigma factor FlgM"/>
    <property type="match status" value="1"/>
</dbReference>
<dbReference type="GO" id="GO:0044781">
    <property type="term" value="P:bacterial-type flagellum organization"/>
    <property type="evidence" value="ECO:0007669"/>
    <property type="project" value="UniProtKB-KW"/>
</dbReference>
<dbReference type="InterPro" id="IPR007412">
    <property type="entry name" value="FlgM"/>
</dbReference>
<dbReference type="RefSeq" id="WP_353893728.1">
    <property type="nucleotide sequence ID" value="NZ_CP159485.1"/>
</dbReference>
<evidence type="ECO:0000256" key="6">
    <source>
        <dbReference type="ARBA" id="ARBA00023163"/>
    </source>
</evidence>
<keyword evidence="6" id="KW-0804">Transcription</keyword>
<reference evidence="8" key="2">
    <citation type="submission" date="2024-06" db="EMBL/GenBank/DDBJ databases">
        <authorList>
            <person name="Petrova K.O."/>
            <person name="Toshchakov S.V."/>
            <person name="Boltjanskaja Y.V."/>
            <person name="Kevbrin V.V."/>
        </authorList>
    </citation>
    <scope>NUCLEOTIDE SEQUENCE</scope>
    <source>
        <strain evidence="8">Z-710</strain>
    </source>
</reference>
<evidence type="ECO:0000256" key="3">
    <source>
        <dbReference type="ARBA" id="ARBA00022491"/>
    </source>
</evidence>
<evidence type="ECO:0000256" key="4">
    <source>
        <dbReference type="ARBA" id="ARBA00022795"/>
    </source>
</evidence>
<evidence type="ECO:0000256" key="1">
    <source>
        <dbReference type="ARBA" id="ARBA00005322"/>
    </source>
</evidence>
<evidence type="ECO:0000256" key="2">
    <source>
        <dbReference type="ARBA" id="ARBA00017823"/>
    </source>
</evidence>
<accession>A0AAU8HUT1</accession>
<dbReference type="Pfam" id="PF04316">
    <property type="entry name" value="FlgM"/>
    <property type="match status" value="1"/>
</dbReference>
<sequence>MKITGLKGVQAAYQKNSTSQTDTQLKNEKIKKAASLDVSQRAKDLAVARKALDKLDGVRDDKVNLIKEQIETGTYKVDTKVLAKKMLTTSWGK</sequence>
<proteinExistence type="inferred from homology"/>
<dbReference type="InterPro" id="IPR035890">
    <property type="entry name" value="Anti-sigma-28_factor_FlgM_sf"/>
</dbReference>
<evidence type="ECO:0000259" key="7">
    <source>
        <dbReference type="Pfam" id="PF04316"/>
    </source>
</evidence>
<dbReference type="InterPro" id="IPR031316">
    <property type="entry name" value="FlgM_C"/>
</dbReference>
<name>A0AAU8HUT1_9FIRM</name>
<keyword evidence="8" id="KW-0966">Cell projection</keyword>
<keyword evidence="8" id="KW-0282">Flagellum</keyword>
<organism evidence="8">
    <name type="scientific">Proteinivorax hydrogeniformans</name>
    <dbReference type="NCBI Taxonomy" id="1826727"/>
    <lineage>
        <taxon>Bacteria</taxon>
        <taxon>Bacillati</taxon>
        <taxon>Bacillota</taxon>
        <taxon>Clostridia</taxon>
        <taxon>Eubacteriales</taxon>
        <taxon>Proteinivoracaceae</taxon>
        <taxon>Proteinivorax</taxon>
    </lineage>
</organism>
<comment type="similarity">
    <text evidence="1">Belongs to the FlgM family.</text>
</comment>
<keyword evidence="8" id="KW-0969">Cilium</keyword>
<keyword evidence="4" id="KW-1005">Bacterial flagellum biogenesis</keyword>
<dbReference type="GO" id="GO:0045892">
    <property type="term" value="P:negative regulation of DNA-templated transcription"/>
    <property type="evidence" value="ECO:0007669"/>
    <property type="project" value="InterPro"/>
</dbReference>
<protein>
    <recommendedName>
        <fullName evidence="2">Negative regulator of flagellin synthesis</fullName>
    </recommendedName>
</protein>
<dbReference type="NCBIfam" id="TIGR03824">
    <property type="entry name" value="FlgM_jcvi"/>
    <property type="match status" value="1"/>
</dbReference>
<dbReference type="EMBL" id="CP159485">
    <property type="protein sequence ID" value="XCI29180.1"/>
    <property type="molecule type" value="Genomic_DNA"/>
</dbReference>